<feature type="compositionally biased region" description="Polar residues" evidence="2">
    <location>
        <begin position="1747"/>
        <end position="1759"/>
    </location>
</feature>
<evidence type="ECO:0000313" key="4">
    <source>
        <dbReference type="EMBL" id="KAL3388242.1"/>
    </source>
</evidence>
<gene>
    <name evidence="4" type="ORF">TKK_016480</name>
</gene>
<feature type="compositionally biased region" description="Polar residues" evidence="2">
    <location>
        <begin position="770"/>
        <end position="781"/>
    </location>
</feature>
<feature type="compositionally biased region" description="Basic residues" evidence="2">
    <location>
        <begin position="786"/>
        <end position="797"/>
    </location>
</feature>
<evidence type="ECO:0000259" key="3">
    <source>
        <dbReference type="Pfam" id="PF15249"/>
    </source>
</evidence>
<feature type="region of interest" description="Disordered" evidence="2">
    <location>
        <begin position="1747"/>
        <end position="1784"/>
    </location>
</feature>
<feature type="region of interest" description="Disordered" evidence="2">
    <location>
        <begin position="493"/>
        <end position="546"/>
    </location>
</feature>
<evidence type="ECO:0000256" key="1">
    <source>
        <dbReference type="SAM" id="Coils"/>
    </source>
</evidence>
<feature type="region of interest" description="Disordered" evidence="2">
    <location>
        <begin position="770"/>
        <end position="804"/>
    </location>
</feature>
<feature type="coiled-coil region" evidence="1">
    <location>
        <begin position="2002"/>
        <end position="2046"/>
    </location>
</feature>
<dbReference type="InterPro" id="IPR015671">
    <property type="entry name" value="GSCR1_dom"/>
</dbReference>
<dbReference type="InterPro" id="IPR052438">
    <property type="entry name" value="Chromatin_remod/trans_coact"/>
</dbReference>
<evidence type="ECO:0000256" key="2">
    <source>
        <dbReference type="SAM" id="MobiDB-lite"/>
    </source>
</evidence>
<feature type="compositionally biased region" description="Polar residues" evidence="2">
    <location>
        <begin position="493"/>
        <end position="507"/>
    </location>
</feature>
<protein>
    <recommendedName>
        <fullName evidence="3">GLTSCR protein conserved domain-containing protein</fullName>
    </recommendedName>
</protein>
<proteinExistence type="predicted"/>
<dbReference type="Proteomes" id="UP001627154">
    <property type="component" value="Unassembled WGS sequence"/>
</dbReference>
<feature type="compositionally biased region" description="Polar residues" evidence="2">
    <location>
        <begin position="423"/>
        <end position="435"/>
    </location>
</feature>
<evidence type="ECO:0000313" key="5">
    <source>
        <dbReference type="Proteomes" id="UP001627154"/>
    </source>
</evidence>
<comment type="caution">
    <text evidence="4">The sequence shown here is derived from an EMBL/GenBank/DDBJ whole genome shotgun (WGS) entry which is preliminary data.</text>
</comment>
<feature type="compositionally biased region" description="Low complexity" evidence="2">
    <location>
        <begin position="1760"/>
        <end position="1779"/>
    </location>
</feature>
<dbReference type="Pfam" id="PF15249">
    <property type="entry name" value="GLTSCR1"/>
    <property type="match status" value="1"/>
</dbReference>
<keyword evidence="1" id="KW-0175">Coiled coil</keyword>
<name>A0ABD2W6Q1_9HYME</name>
<feature type="domain" description="GLTSCR protein conserved" evidence="3">
    <location>
        <begin position="1923"/>
        <end position="2018"/>
    </location>
</feature>
<accession>A0ABD2W6Q1</accession>
<keyword evidence="5" id="KW-1185">Reference proteome</keyword>
<feature type="region of interest" description="Disordered" evidence="2">
    <location>
        <begin position="1"/>
        <end position="28"/>
    </location>
</feature>
<feature type="region of interest" description="Disordered" evidence="2">
    <location>
        <begin position="423"/>
        <end position="463"/>
    </location>
</feature>
<feature type="compositionally biased region" description="Low complexity" evidence="2">
    <location>
        <begin position="13"/>
        <end position="28"/>
    </location>
</feature>
<sequence>MQQPQSRPLIGDSGSSSTTPNTRRNGNNPVAVLTQQQFQQIQQLQSQNSGQQSVTFTLQQPSNTPQDATNVTTTGNHILYLNQLSQLNQGTINSSGTGMGLSTTTPTFGVGLNMGLPLSLLNTNLNSLASNAITTSNQLVNLSIPNINSGLTAINPSINQLSSLGTNLNSNLTPDPISNGLSNISQDLAGISRLGTLNPTSISSGISNISTGLTNVNTNLNNLNNSTLSPNLASINASLSSNNSAANSLNTLNSNISLSNNLNSTLNQQGLNRSLATIGNLNPTSSTTQFPFQTIQSIQSIAPHIVGANLTNVTSSITQNQSSIANSTAQVTGSSINSSSTFTNTLASTSNVTHGSNANQQLNTAQFGIVNSTIHSISATQLKTNESTPSISNFCQFSTQPLSHTSNQNTSSIIPNIKTMQNIQSQAATSPSSPFSMPLKSPSSSNITPPTPSPSPNSRVVLRSPAPNSIQARNSPSPVASSTGNFNIQLQQSPMQSPVSVGQIQSPIPSPYAPAKSPHLLGAGSSLNNKSPVPGGSPGPPVVRPNTPILQPGMQVLQIIQGPQGYQQATQQLVTRAQLFGNQQIQITNKPNKQPPQILPKPPIQQNNVVNQQKPRVSTSINNQVQQQSQSQIIFTSPPQNQQTQNMMQPQVVLNQVLPSTGHQVLGLQSGLQLLLRPNTQQQTHPTQLPAQPILRVVTAPNMQLQGLGPTFFAVPNGFSSPATPVIRQTPTSSAPSNTSNNNSIVLQNAVVQNSQNQISQSNPINAAANVQSSQTILNQNLLPPPKKKTKKKKKSKKKEDELPKLDLASIMKISGIGDDDDLFDGDFGPEAEKPSLVENNVQNNSFVTVPTSTTQSVTQTLSQQNIAPQKVLQQNVVQPSILQQNVVPQNVVQQNIHQNVIQQNISQQTPTTNLPSNQTLCIQDNSSQLSGQLQSPISGQLRLAIGEDGQLVLHHTPDSNHPEIDQATAQALIKSLTQGGGQNAQIITQLIAQVHAVQNAQNKNNVINNNKLTIVKPSVTNNLRTTPITNTSNQQVTKQIICQQLQVNTSSSNSQNFNSSNTLQNSNQNVVQTQKNIVVSRKVFDTKKQVVAKTSICQRVGNQIVNQITHNQQQTANAQQVKCNQIKGKNAIINVSQPQNIRTNISQIQKPMQICGPTQQNIQVLKNHQSQTNQVNVQEDGKFSLLQNQVILNPNATQNLNSHQRQAQTFQQIFDSLQSNVSRQNADGIKIETANVLQNSTNNVQQSQPQTLNFIQQNAENNTSTNDHSLQLGSDVQLTQQQTIQTNSNIQRQQNTKPNNMLGSNITFDQRQNVPTNILISNSSVPIEQSQQLKLETKNLCNLSTSAVSIFNGAPKFTTEILNALKHLNPNDQLLIATANGQMQVISQQILQQFLSAQIQAQNQALNQQQQQQQNSTSNLAIKDVDANNPNTPEVQINTPTGQIIVNTSQAPTIQNNIRNIVVQTSSSQIPQSIQIQNSSFPNQFLDQLNQQQRNNINVSSGNSVNPTSHNTVTNQAISQKKVKATKKAKIMVQQTMKIINATKPVTTVTVSSTETVIMTQASPIQTAHSSLTVSNPIISRLNHQTDKSPTFVVHATGEIKTEQTQCMNFNGHISQISAASNQMIPTLHLTPQKQQLLAVTQAQIRGMLQKQSHSPSEQVVLSKLCQEQARILSGGKVINKSTLPLIPESTKTLNINVTSSNASDPTNVPCITSTKQSLTIVQTQTTNSCQTSTLPADSVSYQSNAPTSNLYMQSTDVSSPKSSSIQQKQQQQQQQISFNPSTAKQLAQPIQIENLQSLSLPSINYTASSNSAITIEVPNIPVTQCEPEDVKPLLNESKMLTCCPRLPTPAAATQPRAGPSLAGQVTPPNLNQAAVSIQNQSTISERMVVSPKRAIKRSYSASPERILDNRRELFTKQIKLDQDAALNPDIKTPFKDEEDACSRLLKYHCFYEPEFNKNDKVEDVFEESAKHLLNKYNSMIGKYNYLLMVDSTRETRPAELTMIERMLLNEERDLSIAEKEKAAAEKLAEEARKQEERLELEAGLFDDLNNSIGDNHLRDVLDSNDASIRSNEYDEWDEIQKEVAQQQKQMDTYQADRDLVNGEVLNVANELEHGLLEDSESLDELSLFAQAGQLRNELPQLHQLQQHAQLQQHQLQHSQLQQPQAQLQLQQIQQQMQHQPLLQQQQHRPPQQLQTPIQRFSAPVEPDAIHAQVQSAIESILSLKKRSASAPQDQPETGDIIHDQTVQYSSILGS</sequence>
<dbReference type="EMBL" id="JBJJXI010000134">
    <property type="protein sequence ID" value="KAL3388242.1"/>
    <property type="molecule type" value="Genomic_DNA"/>
</dbReference>
<organism evidence="4 5">
    <name type="scientific">Trichogramma kaykai</name>
    <dbReference type="NCBI Taxonomy" id="54128"/>
    <lineage>
        <taxon>Eukaryota</taxon>
        <taxon>Metazoa</taxon>
        <taxon>Ecdysozoa</taxon>
        <taxon>Arthropoda</taxon>
        <taxon>Hexapoda</taxon>
        <taxon>Insecta</taxon>
        <taxon>Pterygota</taxon>
        <taxon>Neoptera</taxon>
        <taxon>Endopterygota</taxon>
        <taxon>Hymenoptera</taxon>
        <taxon>Apocrita</taxon>
        <taxon>Proctotrupomorpha</taxon>
        <taxon>Chalcidoidea</taxon>
        <taxon>Trichogrammatidae</taxon>
        <taxon>Trichogramma</taxon>
    </lineage>
</organism>
<dbReference type="PANTHER" id="PTHR15572:SF0">
    <property type="entry name" value="GLUTAMINE-RICH PROTEIN-RELATED"/>
    <property type="match status" value="1"/>
</dbReference>
<dbReference type="PANTHER" id="PTHR15572">
    <property type="entry name" value="GLIOMA TUMOR SUPPRESSOR CANDIDATE REGION GENE 1"/>
    <property type="match status" value="1"/>
</dbReference>
<reference evidence="4 5" key="1">
    <citation type="journal article" date="2024" name="bioRxiv">
        <title>A reference genome for Trichogramma kaykai: A tiny desert-dwelling parasitoid wasp with competing sex-ratio distorters.</title>
        <authorList>
            <person name="Culotta J."/>
            <person name="Lindsey A.R."/>
        </authorList>
    </citation>
    <scope>NUCLEOTIDE SEQUENCE [LARGE SCALE GENOMIC DNA]</scope>
    <source>
        <strain evidence="4 5">KSX58</strain>
    </source>
</reference>